<dbReference type="AlphaFoldDB" id="X0V9G4"/>
<dbReference type="CDD" id="cd03109">
    <property type="entry name" value="DTBS"/>
    <property type="match status" value="1"/>
</dbReference>
<dbReference type="SUPFAM" id="SSF52540">
    <property type="entry name" value="P-loop containing nucleoside triphosphate hydrolases"/>
    <property type="match status" value="1"/>
</dbReference>
<dbReference type="Gene3D" id="3.40.50.300">
    <property type="entry name" value="P-loop containing nucleotide triphosphate hydrolases"/>
    <property type="match status" value="1"/>
</dbReference>
<evidence type="ECO:0000313" key="2">
    <source>
        <dbReference type="EMBL" id="GAG14799.1"/>
    </source>
</evidence>
<gene>
    <name evidence="2" type="ORF">S01H1_59614</name>
</gene>
<organism evidence="2">
    <name type="scientific">marine sediment metagenome</name>
    <dbReference type="NCBI Taxonomy" id="412755"/>
    <lineage>
        <taxon>unclassified sequences</taxon>
        <taxon>metagenomes</taxon>
        <taxon>ecological metagenomes</taxon>
    </lineage>
</organism>
<comment type="caution">
    <text evidence="2">The sequence shown here is derived from an EMBL/GenBank/DDBJ whole genome shotgun (WGS) entry which is preliminary data.</text>
</comment>
<dbReference type="EMBL" id="BARS01038998">
    <property type="protein sequence ID" value="GAG14799.1"/>
    <property type="molecule type" value="Genomic_DNA"/>
</dbReference>
<accession>X0V9G4</accession>
<dbReference type="Pfam" id="PF13500">
    <property type="entry name" value="AAA_26"/>
    <property type="match status" value="1"/>
</dbReference>
<evidence type="ECO:0000256" key="1">
    <source>
        <dbReference type="ARBA" id="ARBA00022962"/>
    </source>
</evidence>
<protein>
    <recommendedName>
        <fullName evidence="3">DRTGG domain-containing protein</fullName>
    </recommendedName>
</protein>
<proteinExistence type="predicted"/>
<evidence type="ECO:0008006" key="3">
    <source>
        <dbReference type="Google" id="ProtNLM"/>
    </source>
</evidence>
<keyword evidence="1" id="KW-0315">Glutamine amidotransferase</keyword>
<reference evidence="2" key="1">
    <citation type="journal article" date="2014" name="Front. Microbiol.">
        <title>High frequency of phylogenetically diverse reductive dehalogenase-homologous genes in deep subseafloor sedimentary metagenomes.</title>
        <authorList>
            <person name="Kawai M."/>
            <person name="Futagami T."/>
            <person name="Toyoda A."/>
            <person name="Takaki Y."/>
            <person name="Nishi S."/>
            <person name="Hori S."/>
            <person name="Arai W."/>
            <person name="Tsubouchi T."/>
            <person name="Morono Y."/>
            <person name="Uchiyama I."/>
            <person name="Ito T."/>
            <person name="Fujiyama A."/>
            <person name="Inagaki F."/>
            <person name="Takami H."/>
        </authorList>
    </citation>
    <scope>NUCLEOTIDE SEQUENCE</scope>
    <source>
        <strain evidence="2">Expedition CK06-06</strain>
    </source>
</reference>
<dbReference type="PANTHER" id="PTHR21343:SF8">
    <property type="entry name" value="DRTGG DOMAIN-CONTAINING PROTEIN"/>
    <property type="match status" value="1"/>
</dbReference>
<name>X0V9G4_9ZZZZ</name>
<feature type="non-terminal residue" evidence="2">
    <location>
        <position position="230"/>
    </location>
</feature>
<sequence>MANKPRRIFIAATQQNDGKTTVSLGLIAALQKRYNAIGFIKPIGQRYFIKNGLKVDEDSILIESLCGLKDDLRYMSPIAVERGFTEQYIKCPRKKNLERKIKSAFKNISKAKDVVIIEGTGHAGVGSCFDLSNALVAKMLDSKVILIASGGIGKPIDEILLNRALFEKKGVKIIGVVINKVIEKKYKKVKELVRKGLKRKGIDVIGVMPYQKQLSSPTVGEISEELKIEF</sequence>
<dbReference type="PANTHER" id="PTHR21343">
    <property type="entry name" value="DETHIOBIOTIN SYNTHETASE"/>
    <property type="match status" value="1"/>
</dbReference>
<dbReference type="InterPro" id="IPR027417">
    <property type="entry name" value="P-loop_NTPase"/>
</dbReference>